<dbReference type="CDD" id="cd05666">
    <property type="entry name" value="M20_Acy1-like"/>
    <property type="match status" value="1"/>
</dbReference>
<dbReference type="Pfam" id="PF01546">
    <property type="entry name" value="Peptidase_M20"/>
    <property type="match status" value="1"/>
</dbReference>
<dbReference type="InterPro" id="IPR011650">
    <property type="entry name" value="Peptidase_M20_dimer"/>
</dbReference>
<dbReference type="NCBIfam" id="TIGR01891">
    <property type="entry name" value="amidohydrolases"/>
    <property type="match status" value="1"/>
</dbReference>
<keyword evidence="4" id="KW-1185">Reference proteome</keyword>
<dbReference type="RefSeq" id="WP_310457223.1">
    <property type="nucleotide sequence ID" value="NZ_JAVKPH010000009.1"/>
</dbReference>
<dbReference type="Pfam" id="PF07687">
    <property type="entry name" value="M20_dimer"/>
    <property type="match status" value="1"/>
</dbReference>
<dbReference type="SUPFAM" id="SSF55031">
    <property type="entry name" value="Bacterial exopeptidase dimerisation domain"/>
    <property type="match status" value="1"/>
</dbReference>
<evidence type="ECO:0000313" key="3">
    <source>
        <dbReference type="EMBL" id="MDR5652981.1"/>
    </source>
</evidence>
<sequence length="393" mass="41406">MPVLNRIAGQTAEMTGWRRHLHRMPELQFDCSRTAAFVADRLRDFGVDEIHEGIAQTGVVAILNGQGDGPTIGLRADMDALPILEATGADYASEVPGAMHACGHDGHTTMLLGAAKYLAETRRFAGRVALIFQPAEEDGGGGQVMVQEGVMDRFGISRVFGIHNAPHIPFGRFVTTPGPLLAAVDTATVRISGRGGHGGAPHKTVDPIPAVVGMVGALQTIVSRNTAAAEELVVSVTQIHAGTASNIVPGEAWFCATIRSFDAGVRDMAERRFRDIVAGHAAAYGVTADVDYDRGYPPTVNHPQEAAFAADVAREIAGDAMVEANGAREMAAEDFAYMLQARPGAYLFLGTGPAAGAPPVPGLHHPAYDFNDEAAPLGASFFARLVERAQPLA</sequence>
<dbReference type="PANTHER" id="PTHR11014">
    <property type="entry name" value="PEPTIDASE M20 FAMILY MEMBER"/>
    <property type="match status" value="1"/>
</dbReference>
<dbReference type="InterPro" id="IPR017439">
    <property type="entry name" value="Amidohydrolase"/>
</dbReference>
<dbReference type="PIRSF" id="PIRSF005962">
    <property type="entry name" value="Pept_M20D_amidohydro"/>
    <property type="match status" value="1"/>
</dbReference>
<comment type="caution">
    <text evidence="3">The sequence shown here is derived from an EMBL/GenBank/DDBJ whole genome shotgun (WGS) entry which is preliminary data.</text>
</comment>
<dbReference type="EMBL" id="JAVKPH010000009">
    <property type="protein sequence ID" value="MDR5652981.1"/>
    <property type="molecule type" value="Genomic_DNA"/>
</dbReference>
<reference evidence="3 4" key="1">
    <citation type="submission" date="2023-09" db="EMBL/GenBank/DDBJ databases">
        <title>Xinfangfangia sedmenti sp. nov., isolated the sedment.</title>
        <authorList>
            <person name="Xu L."/>
        </authorList>
    </citation>
    <scope>NUCLEOTIDE SEQUENCE [LARGE SCALE GENOMIC DNA]</scope>
    <source>
        <strain evidence="3 4">LG-4</strain>
    </source>
</reference>
<gene>
    <name evidence="3" type="ORF">RGD00_10215</name>
</gene>
<proteinExistence type="predicted"/>
<evidence type="ECO:0000313" key="4">
    <source>
        <dbReference type="Proteomes" id="UP001247754"/>
    </source>
</evidence>
<evidence type="ECO:0000256" key="1">
    <source>
        <dbReference type="ARBA" id="ARBA00022801"/>
    </source>
</evidence>
<keyword evidence="1" id="KW-0378">Hydrolase</keyword>
<dbReference type="PANTHER" id="PTHR11014:SF63">
    <property type="entry name" value="METALLOPEPTIDASE, PUTATIVE (AFU_ORTHOLOGUE AFUA_6G09600)-RELATED"/>
    <property type="match status" value="1"/>
</dbReference>
<organism evidence="3 4">
    <name type="scientific">Ruixingdingia sedimenti</name>
    <dbReference type="NCBI Taxonomy" id="3073604"/>
    <lineage>
        <taxon>Bacteria</taxon>
        <taxon>Pseudomonadati</taxon>
        <taxon>Pseudomonadota</taxon>
        <taxon>Alphaproteobacteria</taxon>
        <taxon>Rhodobacterales</taxon>
        <taxon>Paracoccaceae</taxon>
        <taxon>Ruixingdingia</taxon>
    </lineage>
</organism>
<evidence type="ECO:0000259" key="2">
    <source>
        <dbReference type="Pfam" id="PF07687"/>
    </source>
</evidence>
<feature type="domain" description="Peptidase M20 dimerisation" evidence="2">
    <location>
        <begin position="186"/>
        <end position="283"/>
    </location>
</feature>
<dbReference type="InterPro" id="IPR036264">
    <property type="entry name" value="Bact_exopeptidase_dim_dom"/>
</dbReference>
<dbReference type="SUPFAM" id="SSF53187">
    <property type="entry name" value="Zn-dependent exopeptidases"/>
    <property type="match status" value="1"/>
</dbReference>
<name>A0ABU1F7Y4_9RHOB</name>
<dbReference type="InterPro" id="IPR002933">
    <property type="entry name" value="Peptidase_M20"/>
</dbReference>
<dbReference type="Proteomes" id="UP001247754">
    <property type="component" value="Unassembled WGS sequence"/>
</dbReference>
<protein>
    <submittedName>
        <fullName evidence="3">M20 aminoacylase family protein</fullName>
    </submittedName>
</protein>
<dbReference type="Gene3D" id="3.30.70.360">
    <property type="match status" value="1"/>
</dbReference>
<accession>A0ABU1F7Y4</accession>
<dbReference type="Gene3D" id="3.40.630.10">
    <property type="entry name" value="Zn peptidases"/>
    <property type="match status" value="1"/>
</dbReference>